<dbReference type="AlphaFoldDB" id="A0AAD4CCX5"/>
<dbReference type="GO" id="GO:0006364">
    <property type="term" value="P:rRNA processing"/>
    <property type="evidence" value="ECO:0007669"/>
    <property type="project" value="TreeGrafter"/>
</dbReference>
<dbReference type="Gene3D" id="3.30.1490.490">
    <property type="match status" value="1"/>
</dbReference>
<keyword evidence="5" id="KW-0862">Zinc</keyword>
<dbReference type="FunFam" id="3.30.1490.490:FF:000001">
    <property type="entry name" value="cell growth-regulating nucleolar protein-like"/>
    <property type="match status" value="1"/>
</dbReference>
<dbReference type="InterPro" id="IPR014898">
    <property type="entry name" value="Znf_C2H2_LYAR"/>
</dbReference>
<dbReference type="Proteomes" id="UP001194746">
    <property type="component" value="Unassembled WGS sequence"/>
</dbReference>
<feature type="domain" description="Zinc finger C2H2 LYAR-type" evidence="10">
    <location>
        <begin position="30"/>
        <end position="57"/>
    </location>
</feature>
<reference evidence="11" key="1">
    <citation type="journal article" date="2019" name="Beilstein J. Org. Chem.">
        <title>Nanangenines: drimane sesquiterpenoids as the dominant metabolite cohort of a novel Australian fungus, Aspergillus nanangensis.</title>
        <authorList>
            <person name="Lacey H.J."/>
            <person name="Gilchrist C.L.M."/>
            <person name="Crombie A."/>
            <person name="Kalaitzis J.A."/>
            <person name="Vuong D."/>
            <person name="Rutledge P.J."/>
            <person name="Turner P."/>
            <person name="Pitt J.I."/>
            <person name="Lacey E."/>
            <person name="Chooi Y.H."/>
            <person name="Piggott A.M."/>
        </authorList>
    </citation>
    <scope>NUCLEOTIDE SEQUENCE</scope>
    <source>
        <strain evidence="11">MST-FP2251</strain>
    </source>
</reference>
<evidence type="ECO:0000313" key="12">
    <source>
        <dbReference type="Proteomes" id="UP001194746"/>
    </source>
</evidence>
<feature type="compositionally biased region" description="Pro residues" evidence="9">
    <location>
        <begin position="113"/>
        <end position="127"/>
    </location>
</feature>
<feature type="compositionally biased region" description="Polar residues" evidence="9">
    <location>
        <begin position="363"/>
        <end position="379"/>
    </location>
</feature>
<comment type="caution">
    <text evidence="11">The sequence shown here is derived from an EMBL/GenBank/DDBJ whole genome shotgun (WGS) entry which is preliminary data.</text>
</comment>
<feature type="compositionally biased region" description="Polar residues" evidence="9">
    <location>
        <begin position="243"/>
        <end position="252"/>
    </location>
</feature>
<dbReference type="PANTHER" id="PTHR13100:SF10">
    <property type="entry name" value="CELL GROWTH-REGULATING NUCLEOLAR PROTEIN"/>
    <property type="match status" value="1"/>
</dbReference>
<dbReference type="Pfam" id="PF08790">
    <property type="entry name" value="zf-LYAR"/>
    <property type="match status" value="1"/>
</dbReference>
<keyword evidence="2" id="KW-0479">Metal-binding</keyword>
<reference evidence="11" key="2">
    <citation type="submission" date="2020-02" db="EMBL/GenBank/DDBJ databases">
        <authorList>
            <person name="Gilchrist C.L.M."/>
            <person name="Chooi Y.-H."/>
        </authorList>
    </citation>
    <scope>NUCLEOTIDE SEQUENCE</scope>
    <source>
        <strain evidence="11">MST-FP2251</strain>
    </source>
</reference>
<dbReference type="PROSITE" id="PS51804">
    <property type="entry name" value="ZF_C2HC_LYAR"/>
    <property type="match status" value="2"/>
</dbReference>
<evidence type="ECO:0000256" key="9">
    <source>
        <dbReference type="SAM" id="MobiDB-lite"/>
    </source>
</evidence>
<comment type="similarity">
    <text evidence="7">Belongs to the UPF0743 family.</text>
</comment>
<evidence type="ECO:0000256" key="5">
    <source>
        <dbReference type="ARBA" id="ARBA00022833"/>
    </source>
</evidence>
<feature type="compositionally biased region" description="Low complexity" evidence="9">
    <location>
        <begin position="72"/>
        <end position="87"/>
    </location>
</feature>
<dbReference type="EMBL" id="VCAU01000139">
    <property type="protein sequence ID" value="KAF9883987.1"/>
    <property type="molecule type" value="Genomic_DNA"/>
</dbReference>
<name>A0AAD4CCX5_ASPNN</name>
<feature type="region of interest" description="Disordered" evidence="9">
    <location>
        <begin position="66"/>
        <end position="454"/>
    </location>
</feature>
<feature type="region of interest" description="Disordered" evidence="9">
    <location>
        <begin position="503"/>
        <end position="523"/>
    </location>
</feature>
<dbReference type="PANTHER" id="PTHR13100">
    <property type="entry name" value="CELL GROWTH-REGULATING NUCLEOLAR PROTEIN LYAR"/>
    <property type="match status" value="1"/>
</dbReference>
<gene>
    <name evidence="11" type="ORF">FE257_002428</name>
</gene>
<dbReference type="GO" id="GO:0000122">
    <property type="term" value="P:negative regulation of transcription by RNA polymerase II"/>
    <property type="evidence" value="ECO:0007669"/>
    <property type="project" value="TreeGrafter"/>
</dbReference>
<evidence type="ECO:0000256" key="3">
    <source>
        <dbReference type="ARBA" id="ARBA00022737"/>
    </source>
</evidence>
<accession>A0AAD4CCX5</accession>
<comment type="subcellular location">
    <subcellularLocation>
        <location evidence="1">Nucleus</location>
    </subcellularLocation>
</comment>
<keyword evidence="6" id="KW-0539">Nucleus</keyword>
<evidence type="ECO:0000256" key="7">
    <source>
        <dbReference type="ARBA" id="ARBA00061084"/>
    </source>
</evidence>
<protein>
    <recommendedName>
        <fullName evidence="10">Zinc finger C2H2 LYAR-type domain-containing protein</fullName>
    </recommendedName>
</protein>
<dbReference type="GO" id="GO:0008270">
    <property type="term" value="F:zinc ion binding"/>
    <property type="evidence" value="ECO:0007669"/>
    <property type="project" value="UniProtKB-KW"/>
</dbReference>
<keyword evidence="4 8" id="KW-0863">Zinc-finger</keyword>
<dbReference type="InterPro" id="IPR036236">
    <property type="entry name" value="Znf_C2H2_sf"/>
</dbReference>
<dbReference type="GO" id="GO:0005730">
    <property type="term" value="C:nucleolus"/>
    <property type="evidence" value="ECO:0007669"/>
    <property type="project" value="TreeGrafter"/>
</dbReference>
<dbReference type="GO" id="GO:0003677">
    <property type="term" value="F:DNA binding"/>
    <property type="evidence" value="ECO:0007669"/>
    <property type="project" value="InterPro"/>
</dbReference>
<organism evidence="11 12">
    <name type="scientific">Aspergillus nanangensis</name>
    <dbReference type="NCBI Taxonomy" id="2582783"/>
    <lineage>
        <taxon>Eukaryota</taxon>
        <taxon>Fungi</taxon>
        <taxon>Dikarya</taxon>
        <taxon>Ascomycota</taxon>
        <taxon>Pezizomycotina</taxon>
        <taxon>Eurotiomycetes</taxon>
        <taxon>Eurotiomycetidae</taxon>
        <taxon>Eurotiales</taxon>
        <taxon>Aspergillaceae</taxon>
        <taxon>Aspergillus</taxon>
        <taxon>Aspergillus subgen. Circumdati</taxon>
    </lineage>
</organism>
<dbReference type="InterPro" id="IPR039999">
    <property type="entry name" value="LYAR"/>
</dbReference>
<evidence type="ECO:0000256" key="6">
    <source>
        <dbReference type="ARBA" id="ARBA00023242"/>
    </source>
</evidence>
<dbReference type="SUPFAM" id="SSF57667">
    <property type="entry name" value="beta-beta-alpha zinc fingers"/>
    <property type="match status" value="2"/>
</dbReference>
<evidence type="ECO:0000256" key="8">
    <source>
        <dbReference type="PROSITE-ProRule" id="PRU01145"/>
    </source>
</evidence>
<evidence type="ECO:0000256" key="4">
    <source>
        <dbReference type="ARBA" id="ARBA00022771"/>
    </source>
</evidence>
<evidence type="ECO:0000259" key="10">
    <source>
        <dbReference type="Pfam" id="PF08790"/>
    </source>
</evidence>
<evidence type="ECO:0000256" key="2">
    <source>
        <dbReference type="ARBA" id="ARBA00022723"/>
    </source>
</evidence>
<sequence>MVSFSCEACGDILTKKKLDPHRNQCRGASFTCIDCMVHFQGASYRSHTSCMTEAQKYEGALYREKPKKGQRNGRNNQNQNQNQNQYQHTKATANSHRAPYVEDATDVDTPKGSGPPPPPPAPSPPPTGVDKPSGANQQDDGKSVNVFDFLVTGQTPNASKVSLGGSKEQMTMKDHAPSVFESSKALSTGADGENQDYDVAYEENGYSYGSGPIPPSLYPNKDSNISMEFMTPAPKKKKDRSRTANGQASATTSDKKRKRRTEEHDNEGADTPMMEAPSSVLNHPGTPMLHSGLTGGLNRLMRSPSLDAENDPTELSRRRYQDPSSPIKRTRRDDKDANGDPGLGISMKNRAERLVSSMFGGSVASTGSGHSNGASNKTIVRTRRRGSSDDEQDSVEIRRSKKTAKVRGANGQVVSADPRKSKRKSSTQTDGDRPSQRQKQIEYPGSQRGEDGQVVVYRQENIPDELQREMASHFMSLVTKGPESGRGFSVNKVLKRFHRDFTDEFDNDRGRDQGRSRADRERRIEDEKDLWKTLRLRRNDRGEIVVFF</sequence>
<keyword evidence="3" id="KW-0677">Repeat</keyword>
<evidence type="ECO:0000313" key="11">
    <source>
        <dbReference type="EMBL" id="KAF9883987.1"/>
    </source>
</evidence>
<keyword evidence="12" id="KW-1185">Reference proteome</keyword>
<evidence type="ECO:0000256" key="1">
    <source>
        <dbReference type="ARBA" id="ARBA00004123"/>
    </source>
</evidence>
<proteinExistence type="inferred from homology"/>